<dbReference type="Proteomes" id="UP000326565">
    <property type="component" value="Unassembled WGS sequence"/>
</dbReference>
<evidence type="ECO:0000256" key="2">
    <source>
        <dbReference type="ARBA" id="ARBA00023242"/>
    </source>
</evidence>
<dbReference type="AlphaFoldDB" id="A0A5N5WN70"/>
<comment type="subcellular location">
    <subcellularLocation>
        <location evidence="1">Nucleus</location>
    </subcellularLocation>
</comment>
<keyword evidence="4" id="KW-1185">Reference proteome</keyword>
<dbReference type="PANTHER" id="PTHR37534:SF46">
    <property type="entry name" value="ZN(II)2CYS6 TRANSCRIPTION FACTOR (EUROFUNG)"/>
    <property type="match status" value="1"/>
</dbReference>
<evidence type="ECO:0000313" key="4">
    <source>
        <dbReference type="Proteomes" id="UP000326565"/>
    </source>
</evidence>
<reference evidence="3 4" key="1">
    <citation type="submission" date="2019-04" db="EMBL/GenBank/DDBJ databases">
        <title>Friends and foes A comparative genomics study of 23 Aspergillus species from section Flavi.</title>
        <authorList>
            <consortium name="DOE Joint Genome Institute"/>
            <person name="Kjaerbolling I."/>
            <person name="Vesth T."/>
            <person name="Frisvad J.C."/>
            <person name="Nybo J.L."/>
            <person name="Theobald S."/>
            <person name="Kildgaard S."/>
            <person name="Isbrandt T."/>
            <person name="Kuo A."/>
            <person name="Sato A."/>
            <person name="Lyhne E.K."/>
            <person name="Kogle M.E."/>
            <person name="Wiebenga A."/>
            <person name="Kun R.S."/>
            <person name="Lubbers R.J."/>
            <person name="Makela M.R."/>
            <person name="Barry K."/>
            <person name="Chovatia M."/>
            <person name="Clum A."/>
            <person name="Daum C."/>
            <person name="Haridas S."/>
            <person name="He G."/>
            <person name="LaButti K."/>
            <person name="Lipzen A."/>
            <person name="Mondo S."/>
            <person name="Riley R."/>
            <person name="Salamov A."/>
            <person name="Simmons B.A."/>
            <person name="Magnuson J.K."/>
            <person name="Henrissat B."/>
            <person name="Mortensen U.H."/>
            <person name="Larsen T.O."/>
            <person name="Devries R.P."/>
            <person name="Grigoriev I.V."/>
            <person name="Machida M."/>
            <person name="Baker S.E."/>
            <person name="Andersen M.R."/>
        </authorList>
    </citation>
    <scope>NUCLEOTIDE SEQUENCE [LARGE SCALE GENOMIC DNA]</scope>
    <source>
        <strain evidence="3 4">CBS 151.66</strain>
    </source>
</reference>
<accession>A0A5N5WN70</accession>
<proteinExistence type="predicted"/>
<evidence type="ECO:0000313" key="3">
    <source>
        <dbReference type="EMBL" id="KAB8070006.1"/>
    </source>
</evidence>
<dbReference type="PANTHER" id="PTHR37534">
    <property type="entry name" value="TRANSCRIPTIONAL ACTIVATOR PROTEIN UGA3"/>
    <property type="match status" value="1"/>
</dbReference>
<name>A0A5N5WN70_9EURO</name>
<dbReference type="InterPro" id="IPR021858">
    <property type="entry name" value="Fun_TF"/>
</dbReference>
<dbReference type="GO" id="GO:0005634">
    <property type="term" value="C:nucleus"/>
    <property type="evidence" value="ECO:0007669"/>
    <property type="project" value="UniProtKB-SubCell"/>
</dbReference>
<gene>
    <name evidence="3" type="ORF">BDV29DRAFT_194423</name>
</gene>
<dbReference type="OrthoDB" id="5380854at2759"/>
<dbReference type="Pfam" id="PF11951">
    <property type="entry name" value="Fungal_trans_2"/>
    <property type="match status" value="2"/>
</dbReference>
<keyword evidence="2" id="KW-0539">Nucleus</keyword>
<sequence>MLDLSPPAKEVRSLASWMSKQNCSPECVIYDIGSTNPFKEFLSLVPSSRVLCHIIVSIAALHQAQREPNDSQMLAEDTSGHELDTTKTLTKLPKYYEYLYHKQQALYLLRTQYQGAPFQDTNGVIASILMFVWLECLECGRNTWAYHLNALKEIMQARSLSMDLVDSKNVSSAFSRFYEFFDTSYAIFEILGSTLVKSKQQYKPLFSRTPTLDILNRSELLTWTGCPAELLYIVSLVNSATLDPMVQAPSLICFLFSRVLGFSPYRWALSSPNMSHLTSRYHISCIYKAAVLIYMSQVFFTLSRQYYLFGADSSASLDSIIMHFASIDTQDPHFKGLLWPAFIIGGEARSEAQRARITKVFQDLWTLWRAHNIKHAFGVLKKIWGRQTTTDGTSQPWIEFIYEQGENWMFV</sequence>
<evidence type="ECO:0000256" key="1">
    <source>
        <dbReference type="ARBA" id="ARBA00004123"/>
    </source>
</evidence>
<dbReference type="EMBL" id="ML732317">
    <property type="protein sequence ID" value="KAB8070006.1"/>
    <property type="molecule type" value="Genomic_DNA"/>
</dbReference>
<protein>
    <submittedName>
        <fullName evidence="3">Fungal-specific transcription factor domain-containing protein</fullName>
    </submittedName>
</protein>
<organism evidence="3 4">
    <name type="scientific">Aspergillus leporis</name>
    <dbReference type="NCBI Taxonomy" id="41062"/>
    <lineage>
        <taxon>Eukaryota</taxon>
        <taxon>Fungi</taxon>
        <taxon>Dikarya</taxon>
        <taxon>Ascomycota</taxon>
        <taxon>Pezizomycotina</taxon>
        <taxon>Eurotiomycetes</taxon>
        <taxon>Eurotiomycetidae</taxon>
        <taxon>Eurotiales</taxon>
        <taxon>Aspergillaceae</taxon>
        <taxon>Aspergillus</taxon>
        <taxon>Aspergillus subgen. Circumdati</taxon>
    </lineage>
</organism>